<keyword evidence="3" id="KW-1185">Reference proteome</keyword>
<dbReference type="Pfam" id="PF13539">
    <property type="entry name" value="Peptidase_M15_4"/>
    <property type="match status" value="1"/>
</dbReference>
<protein>
    <submittedName>
        <fullName evidence="2">M15 family metallopeptidase</fullName>
        <ecNumber evidence="2">3.4.-.-</ecNumber>
    </submittedName>
</protein>
<accession>A0ABW1X278</accession>
<dbReference type="EMBL" id="JBHSUA010000013">
    <property type="protein sequence ID" value="MFC6396625.1"/>
    <property type="molecule type" value="Genomic_DNA"/>
</dbReference>
<dbReference type="RefSeq" id="WP_343885589.1">
    <property type="nucleotide sequence ID" value="NZ_BAAAKI010000009.1"/>
</dbReference>
<gene>
    <name evidence="2" type="ORF">ACFP57_06450</name>
</gene>
<dbReference type="SUPFAM" id="SSF55166">
    <property type="entry name" value="Hedgehog/DD-peptidase"/>
    <property type="match status" value="1"/>
</dbReference>
<dbReference type="InterPro" id="IPR009045">
    <property type="entry name" value="Zn_M74/Hedgehog-like"/>
</dbReference>
<evidence type="ECO:0000313" key="2">
    <source>
        <dbReference type="EMBL" id="MFC6396625.1"/>
    </source>
</evidence>
<evidence type="ECO:0000259" key="1">
    <source>
        <dbReference type="Pfam" id="PF13539"/>
    </source>
</evidence>
<evidence type="ECO:0000313" key="3">
    <source>
        <dbReference type="Proteomes" id="UP001596266"/>
    </source>
</evidence>
<dbReference type="GO" id="GO:0016787">
    <property type="term" value="F:hydrolase activity"/>
    <property type="evidence" value="ECO:0007669"/>
    <property type="project" value="UniProtKB-KW"/>
</dbReference>
<name>A0ABW1X278_9ACTN</name>
<comment type="caution">
    <text evidence="2">The sequence shown here is derived from an EMBL/GenBank/DDBJ whole genome shotgun (WGS) entry which is preliminary data.</text>
</comment>
<feature type="domain" description="Peptidase M15C" evidence="1">
    <location>
        <begin position="390"/>
        <end position="462"/>
    </location>
</feature>
<dbReference type="InterPro" id="IPR039561">
    <property type="entry name" value="Peptidase_M15C"/>
</dbReference>
<reference evidence="3" key="1">
    <citation type="journal article" date="2019" name="Int. J. Syst. Evol. Microbiol.">
        <title>The Global Catalogue of Microorganisms (GCM) 10K type strain sequencing project: providing services to taxonomists for standard genome sequencing and annotation.</title>
        <authorList>
            <consortium name="The Broad Institute Genomics Platform"/>
            <consortium name="The Broad Institute Genome Sequencing Center for Infectious Disease"/>
            <person name="Wu L."/>
            <person name="Ma J."/>
        </authorList>
    </citation>
    <scope>NUCLEOTIDE SEQUENCE [LARGE SCALE GENOMIC DNA]</scope>
    <source>
        <strain evidence="3">CGMCC 1.15277</strain>
    </source>
</reference>
<organism evidence="2 3">
    <name type="scientific">Luteococcus sanguinis</name>
    <dbReference type="NCBI Taxonomy" id="174038"/>
    <lineage>
        <taxon>Bacteria</taxon>
        <taxon>Bacillati</taxon>
        <taxon>Actinomycetota</taxon>
        <taxon>Actinomycetes</taxon>
        <taxon>Propionibacteriales</taxon>
        <taxon>Propionibacteriaceae</taxon>
        <taxon>Luteococcus</taxon>
    </lineage>
</organism>
<dbReference type="Gene3D" id="3.30.1380.10">
    <property type="match status" value="1"/>
</dbReference>
<dbReference type="Proteomes" id="UP001596266">
    <property type="component" value="Unassembled WGS sequence"/>
</dbReference>
<sequence length="463" mass="49719">MDITAPASACASITLRGTAPAGSSVKLHVATQRSDGTLSTWSPASRPAAKASSSGSWMAVLDDTRCYAGSYRVRASVDAGSVEKTFDRAGTATWSLAATQTGTTNTSKVFTGHPIVLSGKLSPASDAPVTIWEKVGTTNKVVARFRAGLDGSYSRTIYASAGSHRWFVNSSADPTLAGSAVRTVQVVRPTVTAKALGTIDSLKSVNVIGRLESWGYPRKVELYVAVNGRWSRHYVGRTRADGSYSLPFTFKPGTLASYTMMTQAYLPNGSAVHSANVTVRRTLVLNARVRATTAADVAKTYRSGCPVGPSQLRTVEMNYLGYDKLVHRGVLIVRSDLTPEVISAFTRGTVSGRFPIQRMSNPNVWAGDDVAMMAAGNTSAFNCRRVTGNPYRMSPHSYGKAIDVNTIENPYLVNGRWYPSATYGSYRPASVKGLLTGSSALTVGLKGQGYSWYSGWDWQHFQK</sequence>
<proteinExistence type="predicted"/>
<keyword evidence="2" id="KW-0378">Hydrolase</keyword>
<dbReference type="EC" id="3.4.-.-" evidence="2"/>